<dbReference type="RefSeq" id="WP_274687399.1">
    <property type="nucleotide sequence ID" value="NZ_JAPMOU010000003.1"/>
</dbReference>
<comment type="caution">
    <text evidence="1">The sequence shown here is derived from an EMBL/GenBank/DDBJ whole genome shotgun (WGS) entry which is preliminary data.</text>
</comment>
<sequence>MSLSNTEKEMVWVEAWNDLYDLIEKYPGGYILLPDYIETNKESAEGWIQNAAYESNRIVFNIEYFKGKKSIFINKTEA</sequence>
<keyword evidence="2" id="KW-1185">Reference proteome</keyword>
<evidence type="ECO:0000313" key="1">
    <source>
        <dbReference type="EMBL" id="MDE1461030.1"/>
    </source>
</evidence>
<evidence type="ECO:0000313" key="2">
    <source>
        <dbReference type="Proteomes" id="UP001528823"/>
    </source>
</evidence>
<protein>
    <submittedName>
        <fullName evidence="1">Uncharacterized protein</fullName>
    </submittedName>
</protein>
<proteinExistence type="predicted"/>
<reference evidence="1 2" key="1">
    <citation type="submission" date="2022-11" db="EMBL/GenBank/DDBJ databases">
        <title>Spartinivicinus poritis sp. nov., isolated from scleractinian coral Porites lutea.</title>
        <authorList>
            <person name="Zhang G."/>
            <person name="Cai L."/>
            <person name="Wei Q."/>
        </authorList>
    </citation>
    <scope>NUCLEOTIDE SEQUENCE [LARGE SCALE GENOMIC DNA]</scope>
    <source>
        <strain evidence="1 2">A2-2</strain>
    </source>
</reference>
<organism evidence="1 2">
    <name type="scientific">Spartinivicinus poritis</name>
    <dbReference type="NCBI Taxonomy" id="2994640"/>
    <lineage>
        <taxon>Bacteria</taxon>
        <taxon>Pseudomonadati</taxon>
        <taxon>Pseudomonadota</taxon>
        <taxon>Gammaproteobacteria</taxon>
        <taxon>Oceanospirillales</taxon>
        <taxon>Zooshikellaceae</taxon>
        <taxon>Spartinivicinus</taxon>
    </lineage>
</organism>
<gene>
    <name evidence="1" type="ORF">ORQ98_03500</name>
</gene>
<dbReference type="Proteomes" id="UP001528823">
    <property type="component" value="Unassembled WGS sequence"/>
</dbReference>
<dbReference type="EMBL" id="JAPMOU010000003">
    <property type="protein sequence ID" value="MDE1461030.1"/>
    <property type="molecule type" value="Genomic_DNA"/>
</dbReference>
<accession>A0ABT5U3T8</accession>
<name>A0ABT5U3T8_9GAMM</name>